<evidence type="ECO:0000256" key="2">
    <source>
        <dbReference type="ARBA" id="ARBA00022741"/>
    </source>
</evidence>
<accession>A0A8B9RJP8</accession>
<dbReference type="Gene3D" id="3.40.850.10">
    <property type="entry name" value="Kinesin motor domain"/>
    <property type="match status" value="1"/>
</dbReference>
<dbReference type="GO" id="GO:0048731">
    <property type="term" value="P:system development"/>
    <property type="evidence" value="ECO:0007669"/>
    <property type="project" value="UniProtKB-ARBA"/>
</dbReference>
<evidence type="ECO:0000256" key="3">
    <source>
        <dbReference type="ARBA" id="ARBA00022840"/>
    </source>
</evidence>
<dbReference type="Proteomes" id="UP000694621">
    <property type="component" value="Unplaced"/>
</dbReference>
<comment type="subcellular location">
    <subcellularLocation>
        <location evidence="1">Cytoplasm</location>
        <location evidence="1">Cytoskeleton</location>
    </subcellularLocation>
</comment>
<dbReference type="AlphaFoldDB" id="A0A8B9RJP8"/>
<dbReference type="PANTHER" id="PTHR47972">
    <property type="entry name" value="KINESIN-LIKE PROTEIN KLP-3"/>
    <property type="match status" value="1"/>
</dbReference>
<dbReference type="InterPro" id="IPR036961">
    <property type="entry name" value="Kinesin_motor_dom_sf"/>
</dbReference>
<dbReference type="GO" id="GO:0005524">
    <property type="term" value="F:ATP binding"/>
    <property type="evidence" value="ECO:0007669"/>
    <property type="project" value="UniProtKB-UniRule"/>
</dbReference>
<feature type="domain" description="Kinesin motor" evidence="7">
    <location>
        <begin position="318"/>
        <end position="631"/>
    </location>
</feature>
<reference evidence="8" key="1">
    <citation type="submission" date="2025-08" db="UniProtKB">
        <authorList>
            <consortium name="Ensembl"/>
        </authorList>
    </citation>
    <scope>IDENTIFICATION</scope>
</reference>
<dbReference type="InterPro" id="IPR027640">
    <property type="entry name" value="Kinesin-like_fam"/>
</dbReference>
<dbReference type="InterPro" id="IPR001752">
    <property type="entry name" value="Kinesin_motor_dom"/>
</dbReference>
<dbReference type="InterPro" id="IPR027417">
    <property type="entry name" value="P-loop_NTPase"/>
</dbReference>
<name>A0A8B9RJP8_ASTMX</name>
<dbReference type="PROSITE" id="PS50067">
    <property type="entry name" value="KINESIN_MOTOR_2"/>
    <property type="match status" value="1"/>
</dbReference>
<keyword evidence="5" id="KW-0505">Motor protein</keyword>
<evidence type="ECO:0000256" key="6">
    <source>
        <dbReference type="SAM" id="Coils"/>
    </source>
</evidence>
<protein>
    <recommendedName>
        <fullName evidence="7">Kinesin motor domain-containing protein</fullName>
    </recommendedName>
</protein>
<dbReference type="GO" id="GO:0007018">
    <property type="term" value="P:microtubule-based movement"/>
    <property type="evidence" value="ECO:0007669"/>
    <property type="project" value="InterPro"/>
</dbReference>
<keyword evidence="4" id="KW-0963">Cytoplasm</keyword>
<dbReference type="GO" id="GO:0015630">
    <property type="term" value="C:microtubule cytoskeleton"/>
    <property type="evidence" value="ECO:0007669"/>
    <property type="project" value="TreeGrafter"/>
</dbReference>
<sequence length="650" mass="72986">MGSAASVKSSTGDTSTLHWEFLQSNKVRPTAPTLTQDVIGVDIQGKGTLRICMFEDRINICKYYDARTGLWLPMPLNWEMKIDFVRHRIQQVIKALPGLVDQKEIAAALRQCNYDPDEVISIYLTIFGDILSEPHKPTHSYPDSNSFRTHSEKERVIEELQKKLQSKEKEAEDVLQKNSSLSQESQHLSDVVQNLTSRVVKLEADKRVAKEKLRSLLSHPIDPNAKANLTVSVNPQHLQQVRGLTQGLRLSSKKLRSMVYDTLADMQKQLQQFRAETQLMIQRHQQEHRAVQELQALYHKEASERRALHNKLLELQGKIRVFCRCGRQSDSAGSTGCLEVPLDQELLLLQKGGKRKFIFDKVFSSNASQKQVYEEILPMITSCLDGYNVCILSYGQSGSGKSYTMMGLKDNPGINIRSVTELLRLCKERENYTYMIKISVLEIYVESLIDLLSENRQTEVEIRGQGRSVTVPTLTQVEVKTEEDILNIMEMVGRNSHLHSNEANAESSCSHVLLFVTVECTDPVSGVSTRGVLTLCELAGSERISKTQATGQRLTETAAINKSLMVLGQVFGALRSNSLHVPFRNSKLTHVLQPCLSGDAKMCVIVHVSPDVEDAAETLNTLTFGTSIRQITLGKPPQNRTQIKTTKAEK</sequence>
<dbReference type="Ensembl" id="ENSAMXT00005051690.1">
    <property type="protein sequence ID" value="ENSAMXP00005047617.1"/>
    <property type="gene ID" value="ENSAMXG00005021847.1"/>
</dbReference>
<comment type="similarity">
    <text evidence="5">Belongs to the TRAFAC class myosin-kinesin ATPase superfamily. Kinesin family.</text>
</comment>
<feature type="coiled-coil region" evidence="6">
    <location>
        <begin position="150"/>
        <end position="212"/>
    </location>
</feature>
<keyword evidence="2 5" id="KW-0547">Nucleotide-binding</keyword>
<evidence type="ECO:0000313" key="9">
    <source>
        <dbReference type="Proteomes" id="UP000694621"/>
    </source>
</evidence>
<keyword evidence="3 5" id="KW-0067">ATP-binding</keyword>
<feature type="binding site" evidence="5">
    <location>
        <begin position="395"/>
        <end position="402"/>
    </location>
    <ligand>
        <name>ATP</name>
        <dbReference type="ChEBI" id="CHEBI:30616"/>
    </ligand>
</feature>
<dbReference type="PRINTS" id="PR00380">
    <property type="entry name" value="KINESINHEAVY"/>
</dbReference>
<evidence type="ECO:0000256" key="4">
    <source>
        <dbReference type="ARBA" id="ARBA00023212"/>
    </source>
</evidence>
<evidence type="ECO:0000256" key="5">
    <source>
        <dbReference type="PROSITE-ProRule" id="PRU00283"/>
    </source>
</evidence>
<keyword evidence="4" id="KW-0206">Cytoskeleton</keyword>
<proteinExistence type="inferred from homology"/>
<dbReference type="GO" id="GO:0003777">
    <property type="term" value="F:microtubule motor activity"/>
    <property type="evidence" value="ECO:0007669"/>
    <property type="project" value="InterPro"/>
</dbReference>
<dbReference type="SUPFAM" id="SSF52540">
    <property type="entry name" value="P-loop containing nucleoside triphosphate hydrolases"/>
    <property type="match status" value="1"/>
</dbReference>
<evidence type="ECO:0000313" key="8">
    <source>
        <dbReference type="Ensembl" id="ENSAMXP00005047617.1"/>
    </source>
</evidence>
<dbReference type="Pfam" id="PF00225">
    <property type="entry name" value="Kinesin"/>
    <property type="match status" value="1"/>
</dbReference>
<dbReference type="SMART" id="SM00129">
    <property type="entry name" value="KISc"/>
    <property type="match status" value="1"/>
</dbReference>
<evidence type="ECO:0000259" key="7">
    <source>
        <dbReference type="PROSITE" id="PS50067"/>
    </source>
</evidence>
<keyword evidence="6" id="KW-0175">Coiled coil</keyword>
<dbReference type="PANTHER" id="PTHR47972:SF65">
    <property type="entry name" value="KINESIN-LIKE PROTEIN"/>
    <property type="match status" value="1"/>
</dbReference>
<dbReference type="GO" id="GO:0008017">
    <property type="term" value="F:microtubule binding"/>
    <property type="evidence" value="ECO:0007669"/>
    <property type="project" value="InterPro"/>
</dbReference>
<evidence type="ECO:0000256" key="1">
    <source>
        <dbReference type="ARBA" id="ARBA00004245"/>
    </source>
</evidence>
<organism evidence="8 9">
    <name type="scientific">Astyanax mexicanus</name>
    <name type="common">Blind cave fish</name>
    <name type="synonym">Astyanax fasciatus mexicanus</name>
    <dbReference type="NCBI Taxonomy" id="7994"/>
    <lineage>
        <taxon>Eukaryota</taxon>
        <taxon>Metazoa</taxon>
        <taxon>Chordata</taxon>
        <taxon>Craniata</taxon>
        <taxon>Vertebrata</taxon>
        <taxon>Euteleostomi</taxon>
        <taxon>Actinopterygii</taxon>
        <taxon>Neopterygii</taxon>
        <taxon>Teleostei</taxon>
        <taxon>Ostariophysi</taxon>
        <taxon>Characiformes</taxon>
        <taxon>Characoidei</taxon>
        <taxon>Acestrorhamphidae</taxon>
        <taxon>Acestrorhamphinae</taxon>
        <taxon>Astyanax</taxon>
    </lineage>
</organism>